<proteinExistence type="predicted"/>
<evidence type="ECO:0000313" key="2">
    <source>
        <dbReference type="Proteomes" id="UP001154114"/>
    </source>
</evidence>
<name>A0A9N8PYC3_CHRIL</name>
<dbReference type="AlphaFoldDB" id="A0A9N8PYC3"/>
<reference evidence="1" key="1">
    <citation type="submission" date="2021-12" db="EMBL/GenBank/DDBJ databases">
        <authorList>
            <person name="King R."/>
        </authorList>
    </citation>
    <scope>NUCLEOTIDE SEQUENCE</scope>
</reference>
<dbReference type="EMBL" id="LR824012">
    <property type="protein sequence ID" value="CAD0198898.1"/>
    <property type="molecule type" value="Genomic_DNA"/>
</dbReference>
<protein>
    <submittedName>
        <fullName evidence="1">Uncharacterized protein</fullName>
    </submittedName>
</protein>
<keyword evidence="2" id="KW-1185">Reference proteome</keyword>
<organism evidence="1 2">
    <name type="scientific">Chrysodeixis includens</name>
    <name type="common">Soybean looper</name>
    <name type="synonym">Pseudoplusia includens</name>
    <dbReference type="NCBI Taxonomy" id="689277"/>
    <lineage>
        <taxon>Eukaryota</taxon>
        <taxon>Metazoa</taxon>
        <taxon>Ecdysozoa</taxon>
        <taxon>Arthropoda</taxon>
        <taxon>Hexapoda</taxon>
        <taxon>Insecta</taxon>
        <taxon>Pterygota</taxon>
        <taxon>Neoptera</taxon>
        <taxon>Endopterygota</taxon>
        <taxon>Lepidoptera</taxon>
        <taxon>Glossata</taxon>
        <taxon>Ditrysia</taxon>
        <taxon>Noctuoidea</taxon>
        <taxon>Noctuidae</taxon>
        <taxon>Plusiinae</taxon>
        <taxon>Chrysodeixis</taxon>
    </lineage>
</organism>
<accession>A0A9N8PYC3</accession>
<dbReference type="Proteomes" id="UP001154114">
    <property type="component" value="Chromosome 9"/>
</dbReference>
<evidence type="ECO:0000313" key="1">
    <source>
        <dbReference type="EMBL" id="CAD0198898.1"/>
    </source>
</evidence>
<gene>
    <name evidence="1" type="ORF">CINC_LOCUS13169</name>
</gene>
<sequence length="172" mass="18071">MRISCLSNADASWAFAKACPKSTSFFGALSSSGSVRALSMHDSSTSVIIRASICFTRSSMVSSLTSSRVGRSRAVDVYPAARTAVTGRAAVAARELLPRTDTVLIRIIPVGTRVGLRPMPAVRSVSWKSWSSRRLRVSSAGATSLKPAYSSSSSSTTIAVRGLASVPSRDAL</sequence>